<dbReference type="Gene3D" id="2.60.40.10">
    <property type="entry name" value="Immunoglobulins"/>
    <property type="match status" value="1"/>
</dbReference>
<dbReference type="PANTHER" id="PTHR11200">
    <property type="entry name" value="INOSITOL 5-PHOSPHATASE"/>
    <property type="match status" value="1"/>
</dbReference>
<feature type="domain" description="Inositol polyphosphate-related phosphatase" evidence="2">
    <location>
        <begin position="153"/>
        <end position="543"/>
    </location>
</feature>
<dbReference type="HOGENOM" id="CLU_317616_0_0_1"/>
<dbReference type="AlphaFoldDB" id="W6MH04"/>
<dbReference type="PANTHER" id="PTHR11200:SF275">
    <property type="entry name" value="LD06095P"/>
    <property type="match status" value="1"/>
</dbReference>
<feature type="region of interest" description="Disordered" evidence="1">
    <location>
        <begin position="617"/>
        <end position="637"/>
    </location>
</feature>
<dbReference type="Pfam" id="PF22669">
    <property type="entry name" value="Exo_endo_phos2"/>
    <property type="match status" value="2"/>
</dbReference>
<proteinExistence type="predicted"/>
<feature type="region of interest" description="Disordered" evidence="1">
    <location>
        <begin position="98"/>
        <end position="129"/>
    </location>
</feature>
<dbReference type="EMBL" id="HG793125">
    <property type="protein sequence ID" value="CDK24908.1"/>
    <property type="molecule type" value="Genomic_DNA"/>
</dbReference>
<dbReference type="Proteomes" id="UP000019384">
    <property type="component" value="Unassembled WGS sequence"/>
</dbReference>
<gene>
    <name evidence="3" type="ORF">KUCA_T00000875001</name>
</gene>
<dbReference type="GeneID" id="34518311"/>
<name>W6MH04_9ASCO</name>
<sequence length="917" mass="102537">MRLNSTTSTLWYFPPDDDEEVPKFSVNQLQDNDIAHGLKDLSSGDILSFDFDREQATITLKVAGVDAGTIPLEQETDANAFLASWNQGLKLVNAKTPTLLRPTTSSRNSVHSNRRSKRVSRNSQTKSMVAADDPLTKVTDFLAKSRDQILEPRDMTIRILTWNLHGELLYEQESFEDFSRLLRDPEGGPLKDVYICGFQETIPLTAKNLHHSPVAIEGWCNALLDSLKKLDPNEGYRVLSTNALLGLTTIVVTKETWFEQFSRVESQTIGTGLLGVWGNKGAITTRFVLGADFSAGLDGLTFQHINCHLAAGESAAALLRRRTELYDIEHRFGLAADKVSLAAFEDKEDEILSESLEELNAVTEGPNPRISLDYSSDEDESFIPRSSLDTAKKANVENAVQALTLDDDASMISYASGEQQDGILFISGDLNYRVGLSPEIAQHLVKNKNYQQLLENDSLLREKSEEKVFIGMCEGPIEFMPTYKYVDTTDDYDYLRTPSFTDRVLFSEHETLKQTHYSNVPELKSSDHRPVISDFQVRVPYINMPVRKALLAGYYKELDALENSSRPVVTVTPLDLGGDVNVLTPLVVSSILKNNGETNITWKLFDTSGETLMMMNRLDDGESSPRPRRSHYHAASSERSKFLTSSVKAIPSSGTLAAGASQKLEIEARAPIGASTLEGVYILRIGDGQDFFLSYKFGVLPTFLGKSVDDLTDASNHGGLPENICQFTDFLMDKGFPQMFTRALDWSGLDTLNQAVILSNLEQEIIADVNEGRSIDYEMIAKFDSISGQRREGTRSVANMFYLLMKNLKDGVIPLNMSVYLINTYYKGKKSFKTREGLVSYLLDTISPGRANLLIFLCSFFRHLYEQKGVSIAVIYGLFENLLVPLPKVSRIRLLSTSSFRTLKKRRRELLNILILD</sequence>
<dbReference type="SMART" id="SM00128">
    <property type="entry name" value="IPPc"/>
    <property type="match status" value="1"/>
</dbReference>
<reference evidence="3" key="1">
    <citation type="submission" date="2013-12" db="EMBL/GenBank/DDBJ databases">
        <authorList>
            <person name="Genoscope - CEA"/>
        </authorList>
    </citation>
    <scope>NUCLEOTIDE SEQUENCE</scope>
    <source>
        <strain evidence="3">CBS 1993</strain>
    </source>
</reference>
<dbReference type="InterPro" id="IPR013783">
    <property type="entry name" value="Ig-like_fold"/>
</dbReference>
<dbReference type="GO" id="GO:0004439">
    <property type="term" value="F:phosphatidylinositol-4,5-bisphosphate 5-phosphatase activity"/>
    <property type="evidence" value="ECO:0007669"/>
    <property type="project" value="TreeGrafter"/>
</dbReference>
<dbReference type="SUPFAM" id="SSF56219">
    <property type="entry name" value="DNase I-like"/>
    <property type="match status" value="1"/>
</dbReference>
<dbReference type="InterPro" id="IPR046985">
    <property type="entry name" value="IP5"/>
</dbReference>
<dbReference type="InterPro" id="IPR000300">
    <property type="entry name" value="IPPc"/>
</dbReference>
<keyword evidence="4" id="KW-1185">Reference proteome</keyword>
<protein>
    <recommendedName>
        <fullName evidence="2">Inositol polyphosphate-related phosphatase domain-containing protein</fullName>
    </recommendedName>
</protein>
<dbReference type="OrthoDB" id="62798at2759"/>
<dbReference type="InterPro" id="IPR036691">
    <property type="entry name" value="Endo/exonu/phosph_ase_sf"/>
</dbReference>
<organism evidence="3 4">
    <name type="scientific">Kuraishia capsulata CBS 1993</name>
    <dbReference type="NCBI Taxonomy" id="1382522"/>
    <lineage>
        <taxon>Eukaryota</taxon>
        <taxon>Fungi</taxon>
        <taxon>Dikarya</taxon>
        <taxon>Ascomycota</taxon>
        <taxon>Saccharomycotina</taxon>
        <taxon>Pichiomycetes</taxon>
        <taxon>Pichiales</taxon>
        <taxon>Pichiaceae</taxon>
        <taxon>Kuraishia</taxon>
    </lineage>
</organism>
<evidence type="ECO:0000259" key="2">
    <source>
        <dbReference type="SMART" id="SM00128"/>
    </source>
</evidence>
<dbReference type="GO" id="GO:0046856">
    <property type="term" value="P:phosphatidylinositol dephosphorylation"/>
    <property type="evidence" value="ECO:0007669"/>
    <property type="project" value="InterPro"/>
</dbReference>
<evidence type="ECO:0000313" key="4">
    <source>
        <dbReference type="Proteomes" id="UP000019384"/>
    </source>
</evidence>
<evidence type="ECO:0000256" key="1">
    <source>
        <dbReference type="SAM" id="MobiDB-lite"/>
    </source>
</evidence>
<evidence type="ECO:0000313" key="3">
    <source>
        <dbReference type="EMBL" id="CDK24908.1"/>
    </source>
</evidence>
<accession>W6MH04</accession>
<dbReference type="Gene3D" id="3.60.10.10">
    <property type="entry name" value="Endonuclease/exonuclease/phosphatase"/>
    <property type="match status" value="1"/>
</dbReference>
<dbReference type="RefSeq" id="XP_022456923.1">
    <property type="nucleotide sequence ID" value="XM_022605456.1"/>
</dbReference>
<dbReference type="STRING" id="1382522.W6MH04"/>
<reference evidence="3" key="2">
    <citation type="submission" date="2014-02" db="EMBL/GenBank/DDBJ databases">
        <title>Complete DNA sequence of /Kuraishia capsulata/ illustrates novel genomic features among budding yeasts (/Saccharomycotina/).</title>
        <authorList>
            <person name="Morales L."/>
            <person name="Noel B."/>
            <person name="Porcel B."/>
            <person name="Marcet-Houben M."/>
            <person name="Hullo M-F."/>
            <person name="Sacerdot C."/>
            <person name="Tekaia F."/>
            <person name="Leh-Louis V."/>
            <person name="Despons L."/>
            <person name="Khanna V."/>
            <person name="Aury J-M."/>
            <person name="Barbe V."/>
            <person name="Couloux A."/>
            <person name="Labadie K."/>
            <person name="Pelletier E."/>
            <person name="Souciet J-L."/>
            <person name="Boekhout T."/>
            <person name="Gabaldon T."/>
            <person name="Wincker P."/>
            <person name="Dujon B."/>
        </authorList>
    </citation>
    <scope>NUCLEOTIDE SEQUENCE</scope>
    <source>
        <strain evidence="3">CBS 1993</strain>
    </source>
</reference>